<name>A0A368DYY2_9PROT</name>
<dbReference type="EMBL" id="QOQF01000020">
    <property type="protein sequence ID" value="RCL76435.1"/>
    <property type="molecule type" value="Genomic_DNA"/>
</dbReference>
<dbReference type="GO" id="GO:0032259">
    <property type="term" value="P:methylation"/>
    <property type="evidence" value="ECO:0007669"/>
    <property type="project" value="UniProtKB-KW"/>
</dbReference>
<keyword evidence="2 4" id="KW-0808">Transferase</keyword>
<dbReference type="HAMAP" id="MF_02126">
    <property type="entry name" value="RF_methyltr_PrmC"/>
    <property type="match status" value="1"/>
</dbReference>
<comment type="caution">
    <text evidence="7">The sequence shown here is derived from an EMBL/GenBank/DDBJ whole genome shotgun (WGS) entry which is preliminary data.</text>
</comment>
<evidence type="ECO:0000256" key="1">
    <source>
        <dbReference type="ARBA" id="ARBA00022603"/>
    </source>
</evidence>
<feature type="binding site" evidence="4">
    <location>
        <begin position="206"/>
        <end position="209"/>
    </location>
    <ligand>
        <name>substrate</name>
    </ligand>
</feature>
<comment type="function">
    <text evidence="4">Methylates the class 1 translation termination release factors RF1/PrfA and RF2/PrfB on the glutamine residue of the universally conserved GGQ motif.</text>
</comment>
<dbReference type="PROSITE" id="PS00092">
    <property type="entry name" value="N6_MTASE"/>
    <property type="match status" value="1"/>
</dbReference>
<gene>
    <name evidence="4 7" type="primary">prmC</name>
    <name evidence="7" type="ORF">DBW69_05245</name>
</gene>
<keyword evidence="3 4" id="KW-0949">S-adenosyl-L-methionine</keyword>
<evidence type="ECO:0000256" key="4">
    <source>
        <dbReference type="HAMAP-Rule" id="MF_02126"/>
    </source>
</evidence>
<dbReference type="PANTHER" id="PTHR18895:SF74">
    <property type="entry name" value="MTRF1L RELEASE FACTOR GLUTAMINE METHYLTRANSFERASE"/>
    <property type="match status" value="1"/>
</dbReference>
<evidence type="ECO:0000313" key="7">
    <source>
        <dbReference type="EMBL" id="RCL76435.1"/>
    </source>
</evidence>
<keyword evidence="1 4" id="KW-0489">Methyltransferase</keyword>
<accession>A0A368DYY2</accession>
<feature type="binding site" evidence="4">
    <location>
        <position position="206"/>
    </location>
    <ligand>
        <name>S-adenosyl-L-methionine</name>
        <dbReference type="ChEBI" id="CHEBI:59789"/>
    </ligand>
</feature>
<proteinExistence type="inferred from homology"/>
<sequence>MMSRNAPLDAHYSVEQAQRSLRERFKNADIPTYELDARILTGFVLGLDEVGLITQATRRVTEQENKILEKTCLARLEGKPVSRILGLKEFYSLPFQISPATLDPRPDSECLVESAIIIAEKLAKLERQPLQVLDLGTGSGCLLVAFVHACRQRGIQIKGLGVDISKTALRQARINAAINGLENSVNFRQSDWFENVSGKFDIIISNPPYIASREIEDLTPEVRLHDPPAALDGGSDGLDAYKHIISAMTAFIKPGGSVLFEIGSNQAALVTDIVRQSISTHQQVTISYVSDLAGLDRVVQLGFDGNN</sequence>
<organism evidence="7 8">
    <name type="scientific">PS1 clade bacterium</name>
    <dbReference type="NCBI Taxonomy" id="2175152"/>
    <lineage>
        <taxon>Bacteria</taxon>
        <taxon>Pseudomonadati</taxon>
        <taxon>Pseudomonadota</taxon>
        <taxon>Alphaproteobacteria</taxon>
        <taxon>PS1 clade</taxon>
    </lineage>
</organism>
<comment type="similarity">
    <text evidence="4">Belongs to the protein N5-glutamine methyltransferase family. PrmC subfamily.</text>
</comment>
<dbReference type="Pfam" id="PF17827">
    <property type="entry name" value="PrmC_N"/>
    <property type="match status" value="1"/>
</dbReference>
<evidence type="ECO:0000256" key="3">
    <source>
        <dbReference type="ARBA" id="ARBA00022691"/>
    </source>
</evidence>
<dbReference type="Proteomes" id="UP000252132">
    <property type="component" value="Unassembled WGS sequence"/>
</dbReference>
<dbReference type="GO" id="GO:0003676">
    <property type="term" value="F:nucleic acid binding"/>
    <property type="evidence" value="ECO:0007669"/>
    <property type="project" value="InterPro"/>
</dbReference>
<dbReference type="InterPro" id="IPR050320">
    <property type="entry name" value="N5-glutamine_MTase"/>
</dbReference>
<evidence type="ECO:0000259" key="5">
    <source>
        <dbReference type="Pfam" id="PF13847"/>
    </source>
</evidence>
<evidence type="ECO:0000313" key="8">
    <source>
        <dbReference type="Proteomes" id="UP000252132"/>
    </source>
</evidence>
<dbReference type="Gene3D" id="1.10.8.10">
    <property type="entry name" value="DNA helicase RuvA subunit, C-terminal domain"/>
    <property type="match status" value="1"/>
</dbReference>
<dbReference type="GO" id="GO:0102559">
    <property type="term" value="F:peptide chain release factor N(5)-glutamine methyltransferase activity"/>
    <property type="evidence" value="ECO:0007669"/>
    <property type="project" value="UniProtKB-EC"/>
</dbReference>
<reference evidence="7 8" key="1">
    <citation type="journal article" date="2018" name="Microbiome">
        <title>Fine metagenomic profile of the Mediterranean stratified and mixed water columns revealed by assembly and recruitment.</title>
        <authorList>
            <person name="Haro-Moreno J.M."/>
            <person name="Lopez-Perez M."/>
            <person name="De La Torre J.R."/>
            <person name="Picazo A."/>
            <person name="Camacho A."/>
            <person name="Rodriguez-Valera F."/>
        </authorList>
    </citation>
    <scope>NUCLEOTIDE SEQUENCE [LARGE SCALE GENOMIC DNA]</scope>
    <source>
        <strain evidence="7">MED-G55</strain>
    </source>
</reference>
<feature type="domain" description="Methyltransferase" evidence="5">
    <location>
        <begin position="130"/>
        <end position="270"/>
    </location>
</feature>
<evidence type="ECO:0000256" key="2">
    <source>
        <dbReference type="ARBA" id="ARBA00022679"/>
    </source>
</evidence>
<dbReference type="InterPro" id="IPR029063">
    <property type="entry name" value="SAM-dependent_MTases_sf"/>
</dbReference>
<dbReference type="SUPFAM" id="SSF53335">
    <property type="entry name" value="S-adenosyl-L-methionine-dependent methyltransferases"/>
    <property type="match status" value="1"/>
</dbReference>
<dbReference type="InterPro" id="IPR025714">
    <property type="entry name" value="Methyltranfer_dom"/>
</dbReference>
<dbReference type="PANTHER" id="PTHR18895">
    <property type="entry name" value="HEMK METHYLTRANSFERASE"/>
    <property type="match status" value="1"/>
</dbReference>
<dbReference type="InterPro" id="IPR040758">
    <property type="entry name" value="PrmC_N"/>
</dbReference>
<dbReference type="AlphaFoldDB" id="A0A368DYY2"/>
<dbReference type="InterPro" id="IPR019874">
    <property type="entry name" value="RF_methyltr_PrmC"/>
</dbReference>
<feature type="binding site" evidence="4">
    <location>
        <begin position="136"/>
        <end position="140"/>
    </location>
    <ligand>
        <name>S-adenosyl-L-methionine</name>
        <dbReference type="ChEBI" id="CHEBI:59789"/>
    </ligand>
</feature>
<dbReference type="InterPro" id="IPR002052">
    <property type="entry name" value="DNA_methylase_N6_adenine_CS"/>
</dbReference>
<dbReference type="EC" id="2.1.1.297" evidence="4"/>
<evidence type="ECO:0000259" key="6">
    <source>
        <dbReference type="Pfam" id="PF17827"/>
    </source>
</evidence>
<feature type="domain" description="Release factor glutamine methyltransferase N-terminal" evidence="6">
    <location>
        <begin position="16"/>
        <end position="86"/>
    </location>
</feature>
<protein>
    <recommendedName>
        <fullName evidence="4">Release factor glutamine methyltransferase</fullName>
        <shortName evidence="4">RF MTase</shortName>
        <ecNumber evidence="4">2.1.1.297</ecNumber>
    </recommendedName>
    <alternativeName>
        <fullName evidence="4">N5-glutamine methyltransferase PrmC</fullName>
    </alternativeName>
    <alternativeName>
        <fullName evidence="4">Protein-(glutamine-N5) MTase PrmC</fullName>
    </alternativeName>
    <alternativeName>
        <fullName evidence="4">Protein-glutamine N-methyltransferase PrmC</fullName>
    </alternativeName>
</protein>
<dbReference type="Gene3D" id="3.40.50.150">
    <property type="entry name" value="Vaccinia Virus protein VP39"/>
    <property type="match status" value="1"/>
</dbReference>
<feature type="binding site" evidence="4">
    <location>
        <position position="163"/>
    </location>
    <ligand>
        <name>S-adenosyl-L-methionine</name>
        <dbReference type="ChEBI" id="CHEBI:59789"/>
    </ligand>
</feature>
<dbReference type="NCBIfam" id="TIGR03534">
    <property type="entry name" value="RF_mod_PrmC"/>
    <property type="match status" value="1"/>
</dbReference>
<dbReference type="Pfam" id="PF13847">
    <property type="entry name" value="Methyltransf_31"/>
    <property type="match status" value="1"/>
</dbReference>
<comment type="catalytic activity">
    <reaction evidence="4">
        <text>L-glutaminyl-[peptide chain release factor] + S-adenosyl-L-methionine = N(5)-methyl-L-glutaminyl-[peptide chain release factor] + S-adenosyl-L-homocysteine + H(+)</text>
        <dbReference type="Rhea" id="RHEA:42896"/>
        <dbReference type="Rhea" id="RHEA-COMP:10271"/>
        <dbReference type="Rhea" id="RHEA-COMP:10272"/>
        <dbReference type="ChEBI" id="CHEBI:15378"/>
        <dbReference type="ChEBI" id="CHEBI:30011"/>
        <dbReference type="ChEBI" id="CHEBI:57856"/>
        <dbReference type="ChEBI" id="CHEBI:59789"/>
        <dbReference type="ChEBI" id="CHEBI:61891"/>
        <dbReference type="EC" id="2.1.1.297"/>
    </reaction>
</comment>
<dbReference type="InterPro" id="IPR004556">
    <property type="entry name" value="HemK-like"/>
</dbReference>
<feature type="binding site" evidence="4">
    <location>
        <position position="192"/>
    </location>
    <ligand>
        <name>S-adenosyl-L-methionine</name>
        <dbReference type="ChEBI" id="CHEBI:59789"/>
    </ligand>
</feature>
<dbReference type="NCBIfam" id="TIGR00536">
    <property type="entry name" value="hemK_fam"/>
    <property type="match status" value="1"/>
</dbReference>
<dbReference type="CDD" id="cd02440">
    <property type="entry name" value="AdoMet_MTases"/>
    <property type="match status" value="1"/>
</dbReference>